<dbReference type="Gene3D" id="2.130.10.10">
    <property type="entry name" value="YVTN repeat-like/Quinoprotein amine dehydrogenase"/>
    <property type="match status" value="1"/>
</dbReference>
<evidence type="ECO:0008006" key="10">
    <source>
        <dbReference type="Google" id="ProtNLM"/>
    </source>
</evidence>
<dbReference type="GO" id="GO:0043527">
    <property type="term" value="C:tRNA methyltransferase complex"/>
    <property type="evidence" value="ECO:0007669"/>
    <property type="project" value="TreeGrafter"/>
</dbReference>
<name>A0A8J6JZ80_ELECQ</name>
<protein>
    <recommendedName>
        <fullName evidence="10">WD repeat-containing protein 4</fullName>
    </recommendedName>
</protein>
<evidence type="ECO:0000256" key="7">
    <source>
        <dbReference type="PROSITE-ProRule" id="PRU00221"/>
    </source>
</evidence>
<dbReference type="Pfam" id="PF00400">
    <property type="entry name" value="WD40"/>
    <property type="match status" value="1"/>
</dbReference>
<dbReference type="SMART" id="SM00320">
    <property type="entry name" value="WD40"/>
    <property type="match status" value="4"/>
</dbReference>
<dbReference type="InterPro" id="IPR015943">
    <property type="entry name" value="WD40/YVTN_repeat-like_dom_sf"/>
</dbReference>
<sequence>MMLRLRAGRLCVTGSSRLLGGRTRADDTFFNFDCADLEQSPPASGQDPSSSASDSDKILAAAFSSSGDYFALTDDRKRLVLFKTSPSWEKISVRWVSRRCTSLIFSPCELRILVADKSGDVFSFSVTESQKEGRLELGHLSMLLDLVVTLDGQYIITCDRDEKIRVSLWEAPHVISAFCLGHTEFVSQLALPSGREKLLLSGSGDGTLRLWRYDTGQELQSFTINSIQRPDVPLKDPGEIKRFAVSRICCSPNGEQVAMLCDGVPGIYLFSVTTGPRLAHSQYVALTYIPLDVDFEDLASLWVLSAIKENPIELIQYRDERWQLVPLDDHMKELSGAIRKNWEQMEGSVTLEDRFSALYKAVFDNMASYLQKKEARLQIEKRKLSPGQVRSAIKIQKT</sequence>
<accession>A0A8J6JZ80</accession>
<dbReference type="EMBL" id="WNTK01000028">
    <property type="protein sequence ID" value="KAG9473000.1"/>
    <property type="molecule type" value="Genomic_DNA"/>
</dbReference>
<dbReference type="PANTHER" id="PTHR16288">
    <property type="entry name" value="WD40 REPEAT PROTEIN 4"/>
    <property type="match status" value="1"/>
</dbReference>
<feature type="repeat" description="WD" evidence="7">
    <location>
        <begin position="179"/>
        <end position="221"/>
    </location>
</feature>
<reference evidence="8" key="1">
    <citation type="thesis" date="2020" institute="ProQuest LLC" country="789 East Eisenhower Parkway, Ann Arbor, MI, USA">
        <title>Comparative Genomics and Chromosome Evolution.</title>
        <authorList>
            <person name="Mudd A.B."/>
        </authorList>
    </citation>
    <scope>NUCLEOTIDE SEQUENCE</scope>
    <source>
        <strain evidence="8">HN-11 Male</strain>
        <tissue evidence="8">Kidney and liver</tissue>
    </source>
</reference>
<evidence type="ECO:0000313" key="9">
    <source>
        <dbReference type="Proteomes" id="UP000770717"/>
    </source>
</evidence>
<keyword evidence="9" id="KW-1185">Reference proteome</keyword>
<evidence type="ECO:0000256" key="2">
    <source>
        <dbReference type="ARBA" id="ARBA00022574"/>
    </source>
</evidence>
<dbReference type="GO" id="GO:0005829">
    <property type="term" value="C:cytosol"/>
    <property type="evidence" value="ECO:0007669"/>
    <property type="project" value="TreeGrafter"/>
</dbReference>
<comment type="similarity">
    <text evidence="6">Belongs to the WD repeat TRM82 family.</text>
</comment>
<proteinExistence type="inferred from homology"/>
<keyword evidence="2 6" id="KW-0853">WD repeat</keyword>
<dbReference type="OrthoDB" id="371245at2759"/>
<comment type="caution">
    <text evidence="8">The sequence shown here is derived from an EMBL/GenBank/DDBJ whole genome shotgun (WGS) entry which is preliminary data.</text>
</comment>
<keyword evidence="5 6" id="KW-0539">Nucleus</keyword>
<comment type="pathway">
    <text evidence="6">tRNA modification; N(7)-methylguanine-tRNA biosynthesis.</text>
</comment>
<dbReference type="InterPro" id="IPR036322">
    <property type="entry name" value="WD40_repeat_dom_sf"/>
</dbReference>
<keyword evidence="4 6" id="KW-0677">Repeat</keyword>
<dbReference type="HAMAP" id="MF_03056">
    <property type="entry name" value="TRM82"/>
    <property type="match status" value="1"/>
</dbReference>
<keyword evidence="3 6" id="KW-0819">tRNA processing</keyword>
<organism evidence="8 9">
    <name type="scientific">Eleutherodactylus coqui</name>
    <name type="common">Puerto Rican coqui</name>
    <dbReference type="NCBI Taxonomy" id="57060"/>
    <lineage>
        <taxon>Eukaryota</taxon>
        <taxon>Metazoa</taxon>
        <taxon>Chordata</taxon>
        <taxon>Craniata</taxon>
        <taxon>Vertebrata</taxon>
        <taxon>Euteleostomi</taxon>
        <taxon>Amphibia</taxon>
        <taxon>Batrachia</taxon>
        <taxon>Anura</taxon>
        <taxon>Neobatrachia</taxon>
        <taxon>Hyloidea</taxon>
        <taxon>Eleutherodactylidae</taxon>
        <taxon>Eleutherodactylinae</taxon>
        <taxon>Eleutherodactylus</taxon>
        <taxon>Eleutherodactylus</taxon>
    </lineage>
</organism>
<dbReference type="Proteomes" id="UP000770717">
    <property type="component" value="Unassembled WGS sequence"/>
</dbReference>
<dbReference type="SUPFAM" id="SSF50978">
    <property type="entry name" value="WD40 repeat-like"/>
    <property type="match status" value="1"/>
</dbReference>
<dbReference type="GO" id="GO:0005634">
    <property type="term" value="C:nucleus"/>
    <property type="evidence" value="ECO:0007669"/>
    <property type="project" value="UniProtKB-SubCell"/>
</dbReference>
<evidence type="ECO:0000313" key="8">
    <source>
        <dbReference type="EMBL" id="KAG9473000.1"/>
    </source>
</evidence>
<dbReference type="GO" id="GO:0106004">
    <property type="term" value="P:tRNA (guanine-N7)-methylation"/>
    <property type="evidence" value="ECO:0007669"/>
    <property type="project" value="UniProtKB-UniRule"/>
</dbReference>
<evidence type="ECO:0000256" key="4">
    <source>
        <dbReference type="ARBA" id="ARBA00022737"/>
    </source>
</evidence>
<gene>
    <name evidence="8" type="ORF">GDO78_015300</name>
</gene>
<evidence type="ECO:0000256" key="1">
    <source>
        <dbReference type="ARBA" id="ARBA00004123"/>
    </source>
</evidence>
<comment type="subcellular location">
    <subcellularLocation>
        <location evidence="1 6">Nucleus</location>
    </subcellularLocation>
</comment>
<evidence type="ECO:0000256" key="6">
    <source>
        <dbReference type="HAMAP-Rule" id="MF_03056"/>
    </source>
</evidence>
<comment type="function">
    <text evidence="6">Required for the formation of N(7)-methylguanine at position 46 (m7G46) in tRNA. In the complex, it is required to stabilize and induce conformational changes of the catalytic subunit.</text>
</comment>
<evidence type="ECO:0000256" key="3">
    <source>
        <dbReference type="ARBA" id="ARBA00022694"/>
    </source>
</evidence>
<dbReference type="PROSITE" id="PS50082">
    <property type="entry name" value="WD_REPEATS_2"/>
    <property type="match status" value="1"/>
</dbReference>
<evidence type="ECO:0000256" key="5">
    <source>
        <dbReference type="ARBA" id="ARBA00023242"/>
    </source>
</evidence>
<dbReference type="AlphaFoldDB" id="A0A8J6JZ80"/>
<dbReference type="InterPro" id="IPR028884">
    <property type="entry name" value="Trm82"/>
</dbReference>
<dbReference type="InterPro" id="IPR001680">
    <property type="entry name" value="WD40_rpt"/>
</dbReference>
<dbReference type="PANTHER" id="PTHR16288:SF0">
    <property type="entry name" value="TRNA (GUANINE-N(7)-)-METHYLTRANSFERASE NON-CATALYTIC SUBUNIT WDR4"/>
    <property type="match status" value="1"/>
</dbReference>
<dbReference type="PROSITE" id="PS50294">
    <property type="entry name" value="WD_REPEATS_REGION"/>
    <property type="match status" value="1"/>
</dbReference>
<dbReference type="UniPathway" id="UPA00989"/>